<organism evidence="1">
    <name type="scientific">Hellea balneolensis</name>
    <dbReference type="NCBI Taxonomy" id="287478"/>
    <lineage>
        <taxon>Bacteria</taxon>
        <taxon>Pseudomonadati</taxon>
        <taxon>Pseudomonadota</taxon>
        <taxon>Alphaproteobacteria</taxon>
        <taxon>Maricaulales</taxon>
        <taxon>Robiginitomaculaceae</taxon>
        <taxon>Hellea</taxon>
    </lineage>
</organism>
<gene>
    <name evidence="1" type="ORF">ENK01_00215</name>
</gene>
<name>A0A7V5U0Q9_9PROT</name>
<protein>
    <recommendedName>
        <fullName evidence="2">DUF4332 domain-containing protein</fullName>
    </recommendedName>
</protein>
<evidence type="ECO:0000313" key="1">
    <source>
        <dbReference type="EMBL" id="HHI88349.1"/>
    </source>
</evidence>
<dbReference type="AlphaFoldDB" id="A0A7V5U0Q9"/>
<evidence type="ECO:0008006" key="2">
    <source>
        <dbReference type="Google" id="ProtNLM"/>
    </source>
</evidence>
<proteinExistence type="predicted"/>
<dbReference type="EMBL" id="DROP01000015">
    <property type="protein sequence ID" value="HHI88349.1"/>
    <property type="molecule type" value="Genomic_DNA"/>
</dbReference>
<sequence length="84" mass="9132">MPLSTAEKDKILAVYNAGPKMLAYLESIGIESLAELAQHDASQLRFMINAELGKPHINALGERVLADIVRMARKTLTPAATNNN</sequence>
<comment type="caution">
    <text evidence="1">The sequence shown here is derived from an EMBL/GenBank/DDBJ whole genome shotgun (WGS) entry which is preliminary data.</text>
</comment>
<reference evidence="1" key="1">
    <citation type="journal article" date="2020" name="mSystems">
        <title>Genome- and Community-Level Interaction Insights into Carbon Utilization and Element Cycling Functions of Hydrothermarchaeota in Hydrothermal Sediment.</title>
        <authorList>
            <person name="Zhou Z."/>
            <person name="Liu Y."/>
            <person name="Xu W."/>
            <person name="Pan J."/>
            <person name="Luo Z.H."/>
            <person name="Li M."/>
        </authorList>
    </citation>
    <scope>NUCLEOTIDE SEQUENCE [LARGE SCALE GENOMIC DNA]</scope>
    <source>
        <strain evidence="1">HyVt-538</strain>
    </source>
</reference>
<accession>A0A7V5U0Q9</accession>
<dbReference type="Proteomes" id="UP000885806">
    <property type="component" value="Unassembled WGS sequence"/>
</dbReference>